<evidence type="ECO:0000313" key="7">
    <source>
        <dbReference type="Proteomes" id="UP000245125"/>
    </source>
</evidence>
<dbReference type="PANTHER" id="PTHR43177">
    <property type="entry name" value="PROTEIN NRFC"/>
    <property type="match status" value="1"/>
</dbReference>
<keyword evidence="4" id="KW-0411">Iron-sulfur</keyword>
<evidence type="ECO:0000313" key="6">
    <source>
        <dbReference type="EMBL" id="SPQ01976.1"/>
    </source>
</evidence>
<dbReference type="EMBL" id="OUUY01000133">
    <property type="protein sequence ID" value="SPQ01976.1"/>
    <property type="molecule type" value="Genomic_DNA"/>
</dbReference>
<feature type="domain" description="4Fe-4S ferredoxin-type" evidence="5">
    <location>
        <begin position="53"/>
        <end position="84"/>
    </location>
</feature>
<feature type="domain" description="4Fe-4S ferredoxin-type" evidence="5">
    <location>
        <begin position="86"/>
        <end position="115"/>
    </location>
</feature>
<dbReference type="InterPro" id="IPR017900">
    <property type="entry name" value="4Fe4S_Fe_S_CS"/>
</dbReference>
<dbReference type="PROSITE" id="PS51379">
    <property type="entry name" value="4FE4S_FER_2"/>
    <property type="match status" value="2"/>
</dbReference>
<dbReference type="PANTHER" id="PTHR43177:SF3">
    <property type="entry name" value="PROTEIN NRFC HOMOLOG"/>
    <property type="match status" value="1"/>
</dbReference>
<keyword evidence="6" id="KW-0560">Oxidoreductase</keyword>
<dbReference type="SUPFAM" id="SSF54862">
    <property type="entry name" value="4Fe-4S ferredoxins"/>
    <property type="match status" value="1"/>
</dbReference>
<gene>
    <name evidence="6" type="primary">dmsB</name>
    <name evidence="6" type="ORF">NBG4_820007</name>
</gene>
<keyword evidence="3" id="KW-0408">Iron</keyword>
<evidence type="ECO:0000256" key="4">
    <source>
        <dbReference type="ARBA" id="ARBA00023014"/>
    </source>
</evidence>
<dbReference type="GO" id="GO:0046872">
    <property type="term" value="F:metal ion binding"/>
    <property type="evidence" value="ECO:0007669"/>
    <property type="project" value="UniProtKB-KW"/>
</dbReference>
<accession>A0A2U3QKN8</accession>
<dbReference type="Gene3D" id="3.30.70.20">
    <property type="match status" value="2"/>
</dbReference>
<dbReference type="InterPro" id="IPR050954">
    <property type="entry name" value="ET_IronSulfur_Cluster-Binding"/>
</dbReference>
<reference evidence="7" key="1">
    <citation type="submission" date="2018-03" db="EMBL/GenBank/DDBJ databases">
        <authorList>
            <person name="Zecchin S."/>
        </authorList>
    </citation>
    <scope>NUCLEOTIDE SEQUENCE [LARGE SCALE GENOMIC DNA]</scope>
</reference>
<name>A0A2U3QKN8_9BACT</name>
<dbReference type="GO" id="GO:0051539">
    <property type="term" value="F:4 iron, 4 sulfur cluster binding"/>
    <property type="evidence" value="ECO:0007669"/>
    <property type="project" value="UniProtKB-KW"/>
</dbReference>
<keyword evidence="2" id="KW-0479">Metal-binding</keyword>
<dbReference type="Pfam" id="PF13247">
    <property type="entry name" value="Fer4_11"/>
    <property type="match status" value="1"/>
</dbReference>
<dbReference type="Proteomes" id="UP000245125">
    <property type="component" value="Unassembled WGS sequence"/>
</dbReference>
<protein>
    <submittedName>
        <fullName evidence="6">Dimethyl sulfoxide reductase, subunit B, anaerobic</fullName>
        <ecNumber evidence="6">1.8.5.3</ecNumber>
    </submittedName>
</protein>
<evidence type="ECO:0000256" key="1">
    <source>
        <dbReference type="ARBA" id="ARBA00022485"/>
    </source>
</evidence>
<keyword evidence="7" id="KW-1185">Reference proteome</keyword>
<dbReference type="EC" id="1.8.5.3" evidence="6"/>
<dbReference type="GO" id="GO:0016491">
    <property type="term" value="F:oxidoreductase activity"/>
    <property type="evidence" value="ECO:0007669"/>
    <property type="project" value="UniProtKB-KW"/>
</dbReference>
<evidence type="ECO:0000256" key="3">
    <source>
        <dbReference type="ARBA" id="ARBA00023004"/>
    </source>
</evidence>
<sequence length="191" mass="21483">MAKNPNQIGWYFNENNCIACRACEAGCKQEFDLPIGVRRRRVIIKEEGKYPNTKVRYLSAACNHCEEPACLKACPSGAITKEPEFGVVLIDQDKCIGCKRCAAACPYGAPTFDEKKKKMDKCTLCIHRLKEGLPPACVRTCPGYALWHGKMSDIEAQKTPPEIYRRPLKDRLPEFADPKLTIPSVKFSENK</sequence>
<dbReference type="PROSITE" id="PS00198">
    <property type="entry name" value="4FE4S_FER_1"/>
    <property type="match status" value="1"/>
</dbReference>
<dbReference type="InterPro" id="IPR017896">
    <property type="entry name" value="4Fe4S_Fe-S-bd"/>
</dbReference>
<organism evidence="6 7">
    <name type="scientific">Candidatus Sulfobium mesophilum</name>
    <dbReference type="NCBI Taxonomy" id="2016548"/>
    <lineage>
        <taxon>Bacteria</taxon>
        <taxon>Pseudomonadati</taxon>
        <taxon>Nitrospirota</taxon>
        <taxon>Nitrospiria</taxon>
        <taxon>Nitrospirales</taxon>
        <taxon>Nitrospiraceae</taxon>
        <taxon>Candidatus Sulfobium</taxon>
    </lineage>
</organism>
<dbReference type="CDD" id="cd16371">
    <property type="entry name" value="DMSOR_beta_like"/>
    <property type="match status" value="1"/>
</dbReference>
<keyword evidence="1" id="KW-0004">4Fe-4S</keyword>
<proteinExistence type="predicted"/>
<evidence type="ECO:0000256" key="2">
    <source>
        <dbReference type="ARBA" id="ARBA00022723"/>
    </source>
</evidence>
<dbReference type="AlphaFoldDB" id="A0A2U3QKN8"/>
<evidence type="ECO:0000259" key="5">
    <source>
        <dbReference type="PROSITE" id="PS51379"/>
    </source>
</evidence>